<protein>
    <recommendedName>
        <fullName evidence="3">DUF4843 domain-containing protein</fullName>
    </recommendedName>
</protein>
<dbReference type="Proteomes" id="UP000056252">
    <property type="component" value="Chromosome"/>
</dbReference>
<dbReference type="KEGG" id="peo:AS203_11095"/>
<gene>
    <name evidence="1" type="ORF">AS203_11095</name>
</gene>
<sequence length="426" mass="48575">MKMKNKFNYIAMAALGCMLFVSCKEEIIELYDTGGDGVYFSYNNKEELNATVNFADSILTQPKEIAVQLKLKLMGYPSDHSRKVVLKSRAQSGVAEAKVVFPEIVFAPGEITKNVSVKAQRPTLIDSTFIAQVYIDNEDQQAQIGAGIKDFQTFTIHVKETYTKPSQWDMMGLSYLGPWSAEKQILMVRISGRNDFYTSPDYYQFVRWNLKAIDSLRCQQKAAPQTAITIDIPFTNDNTYTKPWYWTTLQDTYLGTYQSGAFVGLCNSFDITTANEYAQLGGDEATMKAMNLRAVHQMMLKYNTYYQDGWRQGDSYKGNFYIPMLSDTDYELVKPQAWADEQGGQALIEKYYGNYSPEKYRFMIKVWMEHKGADFVLNQLFPVMNEWGYVHWDDSLGGEAAIKAANQLFRDKAALGSYSFSFPVIP</sequence>
<proteinExistence type="predicted"/>
<dbReference type="eggNOG" id="ENOG5033FB5">
    <property type="taxonomic scope" value="Bacteria"/>
</dbReference>
<reference evidence="2" key="1">
    <citation type="submission" date="2015-11" db="EMBL/GenBank/DDBJ databases">
        <authorList>
            <person name="Holder M.E."/>
            <person name="Ajami N.J."/>
            <person name="Petrosino J.F."/>
        </authorList>
    </citation>
    <scope>NUCLEOTIDE SEQUENCE [LARGE SCALE GENOMIC DNA]</scope>
    <source>
        <strain evidence="2">F0113</strain>
    </source>
</reference>
<evidence type="ECO:0008006" key="3">
    <source>
        <dbReference type="Google" id="ProtNLM"/>
    </source>
</evidence>
<evidence type="ECO:0000313" key="2">
    <source>
        <dbReference type="Proteomes" id="UP000056252"/>
    </source>
</evidence>
<dbReference type="EMBL" id="CP013195">
    <property type="protein sequence ID" value="ALO49559.1"/>
    <property type="molecule type" value="Genomic_DNA"/>
</dbReference>
<accession>A0A0S2KMP8</accession>
<evidence type="ECO:0000313" key="1">
    <source>
        <dbReference type="EMBL" id="ALO49559.1"/>
    </source>
</evidence>
<organism evidence="1 2">
    <name type="scientific">Hoylesella enoeca</name>
    <dbReference type="NCBI Taxonomy" id="76123"/>
    <lineage>
        <taxon>Bacteria</taxon>
        <taxon>Pseudomonadati</taxon>
        <taxon>Bacteroidota</taxon>
        <taxon>Bacteroidia</taxon>
        <taxon>Bacteroidales</taxon>
        <taxon>Prevotellaceae</taxon>
        <taxon>Hoylesella</taxon>
    </lineage>
</organism>
<name>A0A0S2KMP8_9BACT</name>
<dbReference type="OrthoDB" id="1094696at2"/>
<dbReference type="Pfam" id="PF16132">
    <property type="entry name" value="DUF4843"/>
    <property type="match status" value="1"/>
</dbReference>
<dbReference type="AlphaFoldDB" id="A0A0S2KMP8"/>
<dbReference type="InterPro" id="IPR032299">
    <property type="entry name" value="DUF4843"/>
</dbReference>
<keyword evidence="2" id="KW-1185">Reference proteome</keyword>
<dbReference type="PROSITE" id="PS51257">
    <property type="entry name" value="PROKAR_LIPOPROTEIN"/>
    <property type="match status" value="1"/>
</dbReference>
<dbReference type="STRING" id="76123.AS203_11095"/>